<dbReference type="EMBL" id="BSSQ01000013">
    <property type="protein sequence ID" value="GLX68808.1"/>
    <property type="molecule type" value="Genomic_DNA"/>
</dbReference>
<gene>
    <name evidence="1" type="ORF">MU1_31530</name>
</gene>
<proteinExistence type="predicted"/>
<name>A0ABQ6GHJ6_9BACL</name>
<reference evidence="1 2" key="1">
    <citation type="submission" date="2023-03" db="EMBL/GenBank/DDBJ databases">
        <title>Draft genome sequence of the bacteria which degrade cell wall of Tricholomamatutake.</title>
        <authorList>
            <person name="Konishi Y."/>
            <person name="Fukuta Y."/>
            <person name="Shirasaka N."/>
        </authorList>
    </citation>
    <scope>NUCLEOTIDE SEQUENCE [LARGE SCALE GENOMIC DNA]</scope>
    <source>
        <strain evidence="2">mu1</strain>
    </source>
</reference>
<comment type="caution">
    <text evidence="1">The sequence shown here is derived from an EMBL/GenBank/DDBJ whole genome shotgun (WGS) entry which is preliminary data.</text>
</comment>
<sequence>MEAYGQPEWEKSIDSNGCKLYRRLTDAKVSERLGCKLKRQSTAVEDGGDQTWKCA</sequence>
<accession>A0ABQ6GHJ6</accession>
<dbReference type="Proteomes" id="UP001157114">
    <property type="component" value="Unassembled WGS sequence"/>
</dbReference>
<evidence type="ECO:0000313" key="2">
    <source>
        <dbReference type="Proteomes" id="UP001157114"/>
    </source>
</evidence>
<protein>
    <submittedName>
        <fullName evidence="1">Uncharacterized protein</fullName>
    </submittedName>
</protein>
<keyword evidence="2" id="KW-1185">Reference proteome</keyword>
<organism evidence="1 2">
    <name type="scientific">Paenibacillus glycanilyticus</name>
    <dbReference type="NCBI Taxonomy" id="126569"/>
    <lineage>
        <taxon>Bacteria</taxon>
        <taxon>Bacillati</taxon>
        <taxon>Bacillota</taxon>
        <taxon>Bacilli</taxon>
        <taxon>Bacillales</taxon>
        <taxon>Paenibacillaceae</taxon>
        <taxon>Paenibacillus</taxon>
    </lineage>
</organism>
<evidence type="ECO:0000313" key="1">
    <source>
        <dbReference type="EMBL" id="GLX68808.1"/>
    </source>
</evidence>